<dbReference type="Proteomes" id="UP001153321">
    <property type="component" value="Chromosome 11"/>
</dbReference>
<feature type="transmembrane region" description="Helical" evidence="7">
    <location>
        <begin position="381"/>
        <end position="399"/>
    </location>
</feature>
<feature type="transmembrane region" description="Helical" evidence="7">
    <location>
        <begin position="405"/>
        <end position="429"/>
    </location>
</feature>
<feature type="transmembrane region" description="Helical" evidence="7">
    <location>
        <begin position="67"/>
        <end position="87"/>
    </location>
</feature>
<feature type="domain" description="Major facilitator superfamily (MFS) profile" evidence="8">
    <location>
        <begin position="28"/>
        <end position="490"/>
    </location>
</feature>
<keyword evidence="3 7" id="KW-0812">Transmembrane</keyword>
<feature type="transmembrane region" description="Helical" evidence="7">
    <location>
        <begin position="157"/>
        <end position="180"/>
    </location>
</feature>
<accession>A0A9P0HVY5</accession>
<dbReference type="AlphaFoldDB" id="A0A9P0HVY5"/>
<dbReference type="Pfam" id="PF07690">
    <property type="entry name" value="MFS_1"/>
    <property type="match status" value="2"/>
</dbReference>
<name>A0A9P0HVY5_SPOLI</name>
<feature type="region of interest" description="Disordered" evidence="6">
    <location>
        <begin position="495"/>
        <end position="521"/>
    </location>
</feature>
<evidence type="ECO:0000256" key="7">
    <source>
        <dbReference type="SAM" id="Phobius"/>
    </source>
</evidence>
<proteinExistence type="predicted"/>
<reference evidence="9" key="1">
    <citation type="submission" date="2022-02" db="EMBL/GenBank/DDBJ databases">
        <authorList>
            <person name="King R."/>
        </authorList>
    </citation>
    <scope>NUCLEOTIDE SEQUENCE</scope>
</reference>
<dbReference type="EMBL" id="LR824542">
    <property type="protein sequence ID" value="CAH1635512.1"/>
    <property type="molecule type" value="Genomic_DNA"/>
</dbReference>
<keyword evidence="4 7" id="KW-1133">Transmembrane helix</keyword>
<organism evidence="9 10">
    <name type="scientific">Spodoptera littoralis</name>
    <name type="common">Egyptian cotton leafworm</name>
    <dbReference type="NCBI Taxonomy" id="7109"/>
    <lineage>
        <taxon>Eukaryota</taxon>
        <taxon>Metazoa</taxon>
        <taxon>Ecdysozoa</taxon>
        <taxon>Arthropoda</taxon>
        <taxon>Hexapoda</taxon>
        <taxon>Insecta</taxon>
        <taxon>Pterygota</taxon>
        <taxon>Neoptera</taxon>
        <taxon>Endopterygota</taxon>
        <taxon>Lepidoptera</taxon>
        <taxon>Glossata</taxon>
        <taxon>Ditrysia</taxon>
        <taxon>Noctuoidea</taxon>
        <taxon>Noctuidae</taxon>
        <taxon>Amphipyrinae</taxon>
        <taxon>Spodoptera</taxon>
    </lineage>
</organism>
<feature type="compositionally biased region" description="Basic and acidic residues" evidence="6">
    <location>
        <begin position="505"/>
        <end position="521"/>
    </location>
</feature>
<evidence type="ECO:0000256" key="6">
    <source>
        <dbReference type="SAM" id="MobiDB-lite"/>
    </source>
</evidence>
<feature type="transmembrane region" description="Helical" evidence="7">
    <location>
        <begin position="286"/>
        <end position="306"/>
    </location>
</feature>
<feature type="transmembrane region" description="Helical" evidence="7">
    <location>
        <begin position="99"/>
        <end position="118"/>
    </location>
</feature>
<evidence type="ECO:0000313" key="10">
    <source>
        <dbReference type="Proteomes" id="UP001153321"/>
    </source>
</evidence>
<keyword evidence="2" id="KW-0813">Transport</keyword>
<dbReference type="GO" id="GO:0016020">
    <property type="term" value="C:membrane"/>
    <property type="evidence" value="ECO:0007669"/>
    <property type="project" value="UniProtKB-SubCell"/>
</dbReference>
<gene>
    <name evidence="9" type="ORF">SPLIT_LOCUS874</name>
</gene>
<evidence type="ECO:0000256" key="5">
    <source>
        <dbReference type="ARBA" id="ARBA00023136"/>
    </source>
</evidence>
<evidence type="ECO:0000259" key="8">
    <source>
        <dbReference type="PROSITE" id="PS50850"/>
    </source>
</evidence>
<evidence type="ECO:0000256" key="3">
    <source>
        <dbReference type="ARBA" id="ARBA00022692"/>
    </source>
</evidence>
<evidence type="ECO:0000256" key="4">
    <source>
        <dbReference type="ARBA" id="ARBA00022989"/>
    </source>
</evidence>
<feature type="transmembrane region" description="Helical" evidence="7">
    <location>
        <begin position="436"/>
        <end position="460"/>
    </location>
</feature>
<feature type="transmembrane region" description="Helical" evidence="7">
    <location>
        <begin position="466"/>
        <end position="485"/>
    </location>
</feature>
<dbReference type="InterPro" id="IPR036259">
    <property type="entry name" value="MFS_trans_sf"/>
</dbReference>
<dbReference type="InterPro" id="IPR020846">
    <property type="entry name" value="MFS_dom"/>
</dbReference>
<feature type="transmembrane region" description="Helical" evidence="7">
    <location>
        <begin position="200"/>
        <end position="219"/>
    </location>
</feature>
<feature type="transmembrane region" description="Helical" evidence="7">
    <location>
        <begin position="351"/>
        <end position="374"/>
    </location>
</feature>
<dbReference type="SUPFAM" id="SSF103473">
    <property type="entry name" value="MFS general substrate transporter"/>
    <property type="match status" value="1"/>
</dbReference>
<keyword evidence="5 7" id="KW-0472">Membrane</keyword>
<keyword evidence="10" id="KW-1185">Reference proteome</keyword>
<dbReference type="InterPro" id="IPR011701">
    <property type="entry name" value="MFS"/>
</dbReference>
<comment type="subcellular location">
    <subcellularLocation>
        <location evidence="1">Membrane</location>
        <topology evidence="1">Multi-pass membrane protein</topology>
    </subcellularLocation>
</comment>
<evidence type="ECO:0000313" key="9">
    <source>
        <dbReference type="EMBL" id="CAH1635512.1"/>
    </source>
</evidence>
<dbReference type="PROSITE" id="PS50850">
    <property type="entry name" value="MFS"/>
    <property type="match status" value="1"/>
</dbReference>
<dbReference type="GO" id="GO:0022857">
    <property type="term" value="F:transmembrane transporter activity"/>
    <property type="evidence" value="ECO:0007669"/>
    <property type="project" value="InterPro"/>
</dbReference>
<dbReference type="PANTHER" id="PTHR23511:SF35">
    <property type="entry name" value="MAJOR FACILITATOR SUPERFAMILY (MFS) PROFILE DOMAIN-CONTAINING PROTEIN"/>
    <property type="match status" value="1"/>
</dbReference>
<protein>
    <recommendedName>
        <fullName evidence="8">Major facilitator superfamily (MFS) profile domain-containing protein</fullName>
    </recommendedName>
</protein>
<dbReference type="Gene3D" id="1.20.1250.20">
    <property type="entry name" value="MFS general substrate transporter like domains"/>
    <property type="match status" value="1"/>
</dbReference>
<evidence type="ECO:0000256" key="2">
    <source>
        <dbReference type="ARBA" id="ARBA00022448"/>
    </source>
</evidence>
<feature type="transmembrane region" description="Helical" evidence="7">
    <location>
        <begin position="124"/>
        <end position="145"/>
    </location>
</feature>
<evidence type="ECO:0000256" key="1">
    <source>
        <dbReference type="ARBA" id="ARBA00004141"/>
    </source>
</evidence>
<dbReference type="PANTHER" id="PTHR23511">
    <property type="entry name" value="SYNAPTIC VESICLE GLYCOPROTEIN 2"/>
    <property type="match status" value="1"/>
</dbReference>
<sequence>MVDKNGGAIEKLSFEAALDKVGFGLYSYLMTSLAGLAIISFACIVYANTIIVPTSACELATTGSQQGLLAAGPVVGKLCSVLGGLTWGYLADTRGRRKMLLVALVGGVVFNLIASISVNWIMLLIFQFIASLFGSGMYSMSMSLLSESVPMAKRNLVVLLVSSIFLLSQGIMAVLAIPIIPLSFSHYLEALDIYWNSWRTLLVVYAVPSVLTIIFISLMKESPKFVFIKGDEPRALEILRTIHKVNHLRSKEEFEVQGLIMEENTESSGSAKDQIVPLFKQPLLKYTFLVIILYTFQQVGAFLVWLPTIADQFVRILQSGDNSDLTICDIIGMEAPINEDAVPCAMDETSLLIVLGLGVMQSIFNFVMSLLLGLVGRRNMVLVVTALCGVCGILVNLVPNAIGSAVLFAIFLQGVVVIGLYTAIVVAIFPTNLRAMAIALPMTFGRIGTFASVQIINLMLVNSCEAGFYLFSCIFGASMIVALFLPDDRRLQKPVASPPPPVTKVENDEILRRESEKMSYL</sequence>
<feature type="transmembrane region" description="Helical" evidence="7">
    <location>
        <begin position="21"/>
        <end position="47"/>
    </location>
</feature>